<dbReference type="Pfam" id="PF00082">
    <property type="entry name" value="Peptidase_S8"/>
    <property type="match status" value="1"/>
</dbReference>
<dbReference type="Gene3D" id="3.40.50.200">
    <property type="entry name" value="Peptidase S8/S53 domain"/>
    <property type="match status" value="1"/>
</dbReference>
<dbReference type="InterPro" id="IPR010259">
    <property type="entry name" value="S8pro/Inhibitor_I9"/>
</dbReference>
<gene>
    <name evidence="14" type="ORF">BJ976_001920</name>
</gene>
<dbReference type="InterPro" id="IPR000209">
    <property type="entry name" value="Peptidase_S8/S53_dom"/>
</dbReference>
<dbReference type="Gene3D" id="3.50.30.30">
    <property type="match status" value="1"/>
</dbReference>
<evidence type="ECO:0000256" key="7">
    <source>
        <dbReference type="PIRSR" id="PIRSR615500-1"/>
    </source>
</evidence>
<evidence type="ECO:0000256" key="1">
    <source>
        <dbReference type="ARBA" id="ARBA00011073"/>
    </source>
</evidence>
<dbReference type="Gene3D" id="2.60.120.380">
    <property type="match status" value="1"/>
</dbReference>
<sequence>MPRSTTPAPRFRRLAAAVAGLGLVAAPALAVPAGALDLGNGTTAQSPQGQLRQTDVFEAGRYFVVLKQAPSVVAEGGQTTPGAAPKAKFDPSHPRVKAYEAKLERQQAKLAAKAGVEPKLQFQRAVNAFVAELSADQAATLAKDPSVLAVTPDEQVAPDYTSTEFLGLPGKKGTWNTTYGKPVNAGKGVVVGVIDSGINPDNPYIDGEPVGPLKGKPKVGEPYRTADGQIAMLKADGTTAVAECETGPDFPASSCDSKLLGAYAFSEDFEKYVPVDQRDPNERISPLGVFSHGTHVATTIVGNTDVEQTINGDSFGTGAGVAPAAKLISYKICWEDTDPSTGGCYTSASVAAVEQAIENNVDVINYSISGNNTSVVDPVAMAFRSAAEAGIFVSASGGNSGPTPNTVNHSSPWVTTVAAETFSNELTGTVELSDGTKVRGASSARTGVGPAEVVHSSEVAAAGASAEDARLCVPGSLDPAKTAGKIVLCERGAIARVDKSKAVAEAGGIGMILVNVTPSSMDADIHSVPTVHTNDASLIEKVKNGDYTATIVPQDTTGLPEEPLPQIAGFSSRGPSNAVNQEFLKPDVAAPGVNVIAGVSPLDPSYDGNTFGLMSGTSMASPNLAGMASLLIGKYPDWSPMAVKSALMTSAGDVYNADGSVNEDNFATGAGSADPKAAARPGLVYESGAEQWDALIMGELRGRDVNLASVAIPDVLGTTTVTRTVTALENGRWQFSEDMPGYDVTASPSVLDLKAGQSAEVTLTITRTDAALNEWDHGSFSWSTAKGKAVPTVTSPITLKSVPALAETAVQGTGASGSEQVTIEPGFSGELTPTVLGLNKVDAQAVTLEPGASKVSQVTVGEGVETVTFAVDSGVDTADWDMLVQTPSGQQLASATAASDEAVTIQNPEAGTYLVLTQLYANPAGADTASLETVQLTTDAGNLTVSPNPVPVTVGEETEATVSWDGLTSGTWRGQVQWAEGVATDVEVTVP</sequence>
<dbReference type="Gene3D" id="2.60.40.2310">
    <property type="match status" value="1"/>
</dbReference>
<keyword evidence="5 8" id="KW-0378">Hydrolase</keyword>
<dbReference type="InterPro" id="IPR023827">
    <property type="entry name" value="Peptidase_S8_Asp-AS"/>
</dbReference>
<name>A0A4Y8WWZ3_9MICC</name>
<reference evidence="14 15" key="1">
    <citation type="submission" date="2020-08" db="EMBL/GenBank/DDBJ databases">
        <title>Sequencing the genomes of 1000 actinobacteria strains.</title>
        <authorList>
            <person name="Klenk H.-P."/>
        </authorList>
    </citation>
    <scope>NUCLEOTIDE SEQUENCE [LARGE SCALE GENOMIC DNA]</scope>
    <source>
        <strain evidence="14 15">DSM 19079</strain>
    </source>
</reference>
<feature type="active site" description="Charge relay system" evidence="7 8">
    <location>
        <position position="618"/>
    </location>
</feature>
<dbReference type="InterPro" id="IPR041469">
    <property type="entry name" value="Subtilisin-like_FN3"/>
</dbReference>
<feature type="signal peptide" evidence="9">
    <location>
        <begin position="1"/>
        <end position="30"/>
    </location>
</feature>
<keyword evidence="4 9" id="KW-0732">Signal</keyword>
<feature type="domain" description="PA" evidence="11">
    <location>
        <begin position="469"/>
        <end position="535"/>
    </location>
</feature>
<dbReference type="CDD" id="cd02120">
    <property type="entry name" value="PA_subtilisin_like"/>
    <property type="match status" value="1"/>
</dbReference>
<dbReference type="PROSITE" id="PS51892">
    <property type="entry name" value="SUBTILASE"/>
    <property type="match status" value="1"/>
</dbReference>
<keyword evidence="2" id="KW-0964">Secreted</keyword>
<dbReference type="InterPro" id="IPR046450">
    <property type="entry name" value="PA_dom_sf"/>
</dbReference>
<evidence type="ECO:0000256" key="5">
    <source>
        <dbReference type="ARBA" id="ARBA00022801"/>
    </source>
</evidence>
<dbReference type="RefSeq" id="WP_135030732.1">
    <property type="nucleotide sequence ID" value="NZ_BMLA01000014.1"/>
</dbReference>
<dbReference type="InterPro" id="IPR045051">
    <property type="entry name" value="SBT"/>
</dbReference>
<dbReference type="Proteomes" id="UP000560081">
    <property type="component" value="Unassembled WGS sequence"/>
</dbReference>
<dbReference type="PROSITE" id="PS00136">
    <property type="entry name" value="SUBTILASE_ASP"/>
    <property type="match status" value="1"/>
</dbReference>
<evidence type="ECO:0000259" key="11">
    <source>
        <dbReference type="Pfam" id="PF02225"/>
    </source>
</evidence>
<proteinExistence type="inferred from homology"/>
<feature type="domain" description="Subtilisin-like protease fibronectin type-III" evidence="13">
    <location>
        <begin position="704"/>
        <end position="798"/>
    </location>
</feature>
<dbReference type="SUPFAM" id="SSF52025">
    <property type="entry name" value="PA domain"/>
    <property type="match status" value="1"/>
</dbReference>
<evidence type="ECO:0000259" key="10">
    <source>
        <dbReference type="Pfam" id="PF00082"/>
    </source>
</evidence>
<evidence type="ECO:0000256" key="8">
    <source>
        <dbReference type="PROSITE-ProRule" id="PRU01240"/>
    </source>
</evidence>
<evidence type="ECO:0000313" key="15">
    <source>
        <dbReference type="Proteomes" id="UP000560081"/>
    </source>
</evidence>
<dbReference type="OrthoDB" id="614750at2"/>
<keyword evidence="6 8" id="KW-0720">Serine protease</keyword>
<dbReference type="Pfam" id="PF02225">
    <property type="entry name" value="PA"/>
    <property type="match status" value="1"/>
</dbReference>
<dbReference type="EMBL" id="JACHMC010000001">
    <property type="protein sequence ID" value="MBB4883569.1"/>
    <property type="molecule type" value="Genomic_DNA"/>
</dbReference>
<dbReference type="Gene3D" id="3.30.70.80">
    <property type="entry name" value="Peptidase S8 propeptide/proteinase inhibitor I9"/>
    <property type="match status" value="1"/>
</dbReference>
<dbReference type="InterPro" id="IPR036852">
    <property type="entry name" value="Peptidase_S8/S53_dom_sf"/>
</dbReference>
<comment type="caution">
    <text evidence="14">The sequence shown here is derived from an EMBL/GenBank/DDBJ whole genome shotgun (WGS) entry which is preliminary data.</text>
</comment>
<comment type="similarity">
    <text evidence="1 8">Belongs to the peptidase S8 family.</text>
</comment>
<dbReference type="InterPro" id="IPR037045">
    <property type="entry name" value="S8pro/Inhibitor_I9_sf"/>
</dbReference>
<feature type="active site" description="Charge relay system" evidence="7 8">
    <location>
        <position position="292"/>
    </location>
</feature>
<evidence type="ECO:0000256" key="9">
    <source>
        <dbReference type="SAM" id="SignalP"/>
    </source>
</evidence>
<protein>
    <submittedName>
        <fullName evidence="14">Uncharacterized protein</fullName>
    </submittedName>
</protein>
<dbReference type="Pfam" id="PF05922">
    <property type="entry name" value="Inhibitor_I9"/>
    <property type="match status" value="1"/>
</dbReference>
<evidence type="ECO:0000256" key="2">
    <source>
        <dbReference type="ARBA" id="ARBA00022525"/>
    </source>
</evidence>
<evidence type="ECO:0000259" key="12">
    <source>
        <dbReference type="Pfam" id="PF05922"/>
    </source>
</evidence>
<evidence type="ECO:0000256" key="6">
    <source>
        <dbReference type="ARBA" id="ARBA00022825"/>
    </source>
</evidence>
<evidence type="ECO:0000256" key="3">
    <source>
        <dbReference type="ARBA" id="ARBA00022670"/>
    </source>
</evidence>
<feature type="active site" description="Charge relay system" evidence="7 8">
    <location>
        <position position="195"/>
    </location>
</feature>
<dbReference type="AlphaFoldDB" id="A0A4Y8WWZ3"/>
<keyword evidence="3 8" id="KW-0645">Protease</keyword>
<dbReference type="InterPro" id="IPR015500">
    <property type="entry name" value="Peptidase_S8_subtilisin-rel"/>
</dbReference>
<dbReference type="PANTHER" id="PTHR10795">
    <property type="entry name" value="PROPROTEIN CONVERTASE SUBTILISIN/KEXIN"/>
    <property type="match status" value="1"/>
</dbReference>
<dbReference type="InterPro" id="IPR003137">
    <property type="entry name" value="PA_domain"/>
</dbReference>
<accession>A0A4Y8WWZ3</accession>
<evidence type="ECO:0000259" key="13">
    <source>
        <dbReference type="Pfam" id="PF17766"/>
    </source>
</evidence>
<keyword evidence="15" id="KW-1185">Reference proteome</keyword>
<dbReference type="GO" id="GO:0004252">
    <property type="term" value="F:serine-type endopeptidase activity"/>
    <property type="evidence" value="ECO:0007669"/>
    <property type="project" value="UniProtKB-UniRule"/>
</dbReference>
<dbReference type="PRINTS" id="PR00723">
    <property type="entry name" value="SUBTILISIN"/>
</dbReference>
<evidence type="ECO:0000313" key="14">
    <source>
        <dbReference type="EMBL" id="MBB4883569.1"/>
    </source>
</evidence>
<dbReference type="SUPFAM" id="SSF52743">
    <property type="entry name" value="Subtilisin-like"/>
    <property type="match status" value="1"/>
</dbReference>
<feature type="domain" description="Peptidase S8/S53" evidence="10">
    <location>
        <begin position="186"/>
        <end position="671"/>
    </location>
</feature>
<dbReference type="Pfam" id="PF17766">
    <property type="entry name" value="fn3_6"/>
    <property type="match status" value="1"/>
</dbReference>
<feature type="chain" id="PRO_5038951823" evidence="9">
    <location>
        <begin position="31"/>
        <end position="991"/>
    </location>
</feature>
<evidence type="ECO:0000256" key="4">
    <source>
        <dbReference type="ARBA" id="ARBA00022729"/>
    </source>
</evidence>
<feature type="domain" description="Inhibitor I9" evidence="12">
    <location>
        <begin position="101"/>
        <end position="156"/>
    </location>
</feature>
<organism evidence="14 15">
    <name type="scientific">Micrococcus flavus</name>
    <dbReference type="NCBI Taxonomy" id="384602"/>
    <lineage>
        <taxon>Bacteria</taxon>
        <taxon>Bacillati</taxon>
        <taxon>Actinomycetota</taxon>
        <taxon>Actinomycetes</taxon>
        <taxon>Micrococcales</taxon>
        <taxon>Micrococcaceae</taxon>
        <taxon>Micrococcus</taxon>
    </lineage>
</organism>
<dbReference type="GO" id="GO:0006508">
    <property type="term" value="P:proteolysis"/>
    <property type="evidence" value="ECO:0007669"/>
    <property type="project" value="UniProtKB-KW"/>
</dbReference>